<organism evidence="1 2">
    <name type="scientific">Dreissena polymorpha</name>
    <name type="common">Zebra mussel</name>
    <name type="synonym">Mytilus polymorpha</name>
    <dbReference type="NCBI Taxonomy" id="45954"/>
    <lineage>
        <taxon>Eukaryota</taxon>
        <taxon>Metazoa</taxon>
        <taxon>Spiralia</taxon>
        <taxon>Lophotrochozoa</taxon>
        <taxon>Mollusca</taxon>
        <taxon>Bivalvia</taxon>
        <taxon>Autobranchia</taxon>
        <taxon>Heteroconchia</taxon>
        <taxon>Euheterodonta</taxon>
        <taxon>Imparidentia</taxon>
        <taxon>Neoheterodontei</taxon>
        <taxon>Myida</taxon>
        <taxon>Dreissenoidea</taxon>
        <taxon>Dreissenidae</taxon>
        <taxon>Dreissena</taxon>
    </lineage>
</organism>
<dbReference type="AlphaFoldDB" id="A0A9D4HXS8"/>
<protein>
    <submittedName>
        <fullName evidence="1">Uncharacterized protein</fullName>
    </submittedName>
</protein>
<sequence>MENALSDIKAVANETRAHIMTVEHKVETVQTNARSLQSWIQSLDGTQADINQRQGLLNHKSKGHEDRLLEG</sequence>
<reference evidence="1" key="1">
    <citation type="journal article" date="2019" name="bioRxiv">
        <title>The Genome of the Zebra Mussel, Dreissena polymorpha: A Resource for Invasive Species Research.</title>
        <authorList>
            <person name="McCartney M.A."/>
            <person name="Auch B."/>
            <person name="Kono T."/>
            <person name="Mallez S."/>
            <person name="Zhang Y."/>
            <person name="Obille A."/>
            <person name="Becker A."/>
            <person name="Abrahante J.E."/>
            <person name="Garbe J."/>
            <person name="Badalamenti J.P."/>
            <person name="Herman A."/>
            <person name="Mangelson H."/>
            <person name="Liachko I."/>
            <person name="Sullivan S."/>
            <person name="Sone E.D."/>
            <person name="Koren S."/>
            <person name="Silverstein K.A.T."/>
            <person name="Beckman K.B."/>
            <person name="Gohl D.M."/>
        </authorList>
    </citation>
    <scope>NUCLEOTIDE SEQUENCE</scope>
    <source>
        <strain evidence="1">Duluth1</strain>
        <tissue evidence="1">Whole animal</tissue>
    </source>
</reference>
<gene>
    <name evidence="1" type="ORF">DPMN_043382</name>
</gene>
<evidence type="ECO:0000313" key="1">
    <source>
        <dbReference type="EMBL" id="KAH3736809.1"/>
    </source>
</evidence>
<proteinExistence type="predicted"/>
<dbReference type="EMBL" id="JAIWYP010000011">
    <property type="protein sequence ID" value="KAH3736809.1"/>
    <property type="molecule type" value="Genomic_DNA"/>
</dbReference>
<dbReference type="Proteomes" id="UP000828390">
    <property type="component" value="Unassembled WGS sequence"/>
</dbReference>
<comment type="caution">
    <text evidence="1">The sequence shown here is derived from an EMBL/GenBank/DDBJ whole genome shotgun (WGS) entry which is preliminary data.</text>
</comment>
<evidence type="ECO:0000313" key="2">
    <source>
        <dbReference type="Proteomes" id="UP000828390"/>
    </source>
</evidence>
<accession>A0A9D4HXS8</accession>
<reference evidence="1" key="2">
    <citation type="submission" date="2020-11" db="EMBL/GenBank/DDBJ databases">
        <authorList>
            <person name="McCartney M.A."/>
            <person name="Auch B."/>
            <person name="Kono T."/>
            <person name="Mallez S."/>
            <person name="Becker A."/>
            <person name="Gohl D.M."/>
            <person name="Silverstein K.A.T."/>
            <person name="Koren S."/>
            <person name="Bechman K.B."/>
            <person name="Herman A."/>
            <person name="Abrahante J.E."/>
            <person name="Garbe J."/>
        </authorList>
    </citation>
    <scope>NUCLEOTIDE SEQUENCE</scope>
    <source>
        <strain evidence="1">Duluth1</strain>
        <tissue evidence="1">Whole animal</tissue>
    </source>
</reference>
<name>A0A9D4HXS8_DREPO</name>
<keyword evidence="2" id="KW-1185">Reference proteome</keyword>